<evidence type="ECO:0000256" key="2">
    <source>
        <dbReference type="ARBA" id="ARBA00022676"/>
    </source>
</evidence>
<evidence type="ECO:0000256" key="4">
    <source>
        <dbReference type="ARBA" id="ARBA00022692"/>
    </source>
</evidence>
<dbReference type="NCBIfam" id="NF038066">
    <property type="entry name" value="MptB"/>
    <property type="match status" value="1"/>
</dbReference>
<dbReference type="STRING" id="1121387.GCA_000429885_00515"/>
<feature type="transmembrane region" description="Helical" evidence="8">
    <location>
        <begin position="61"/>
        <end position="84"/>
    </location>
</feature>
<feature type="transmembrane region" description="Helical" evidence="8">
    <location>
        <begin position="409"/>
        <end position="430"/>
    </location>
</feature>
<dbReference type="Pfam" id="PF26314">
    <property type="entry name" value="MptA_B_family"/>
    <property type="match status" value="1"/>
</dbReference>
<feature type="transmembrane region" description="Helical" evidence="8">
    <location>
        <begin position="21"/>
        <end position="41"/>
    </location>
</feature>
<feature type="transmembrane region" description="Helical" evidence="8">
    <location>
        <begin position="257"/>
        <end position="286"/>
    </location>
</feature>
<evidence type="ECO:0000256" key="3">
    <source>
        <dbReference type="ARBA" id="ARBA00022679"/>
    </source>
</evidence>
<keyword evidence="4 8" id="KW-0812">Transmembrane</keyword>
<feature type="transmembrane region" description="Helical" evidence="8">
    <location>
        <begin position="340"/>
        <end position="366"/>
    </location>
</feature>
<keyword evidence="6 8" id="KW-0472">Membrane</keyword>
<dbReference type="AlphaFoldDB" id="A0A239VSY8"/>
<feature type="transmembrane region" description="Helical" evidence="8">
    <location>
        <begin position="473"/>
        <end position="490"/>
    </location>
</feature>
<dbReference type="GO" id="GO:0016757">
    <property type="term" value="F:glycosyltransferase activity"/>
    <property type="evidence" value="ECO:0007669"/>
    <property type="project" value="UniProtKB-KW"/>
</dbReference>
<feature type="transmembrane region" description="Helical" evidence="8">
    <location>
        <begin position="225"/>
        <end position="251"/>
    </location>
</feature>
<comment type="subcellular location">
    <subcellularLocation>
        <location evidence="1">Membrane</location>
        <topology evidence="1">Multi-pass membrane protein</topology>
    </subcellularLocation>
</comment>
<evidence type="ECO:0000256" key="7">
    <source>
        <dbReference type="ARBA" id="ARBA00043987"/>
    </source>
</evidence>
<feature type="transmembrane region" description="Helical" evidence="8">
    <location>
        <begin position="442"/>
        <end position="466"/>
    </location>
</feature>
<reference evidence="9 10" key="1">
    <citation type="submission" date="2017-06" db="EMBL/GenBank/DDBJ databases">
        <authorList>
            <consortium name="Pathogen Informatics"/>
        </authorList>
    </citation>
    <scope>NUCLEOTIDE SEQUENCE [LARGE SCALE GENOMIC DNA]</scope>
    <source>
        <strain evidence="9 10">NCTC13039</strain>
    </source>
</reference>
<keyword evidence="5 8" id="KW-1133">Transmembrane helix</keyword>
<proteinExistence type="inferred from homology"/>
<gene>
    <name evidence="9" type="ORF">SAMEA4475696_02147</name>
</gene>
<dbReference type="KEGG" id="dco:SAMEA4475696_2147"/>
<comment type="similarity">
    <text evidence="7">Belongs to the MptA/B family.</text>
</comment>
<dbReference type="Proteomes" id="UP000242637">
    <property type="component" value="Chromosome 1"/>
</dbReference>
<accession>A0A239VSY8</accession>
<keyword evidence="3" id="KW-0808">Transferase</keyword>
<keyword evidence="2" id="KW-0328">Glycosyltransferase</keyword>
<sequence length="545" mass="57753">MRVRGSMRALVSDARAAFAVPAVWLGLFGSVLIVVGSFTPASLPPDSELPYFIGLGLLQTGVGRAVAAAAVLLGMASLLLAWVAMRPGRHGVRGGVPRATWWLWSLPMLVAPPLFSRDAYSYAAQGLLVSRGMDPYSTGPISVPGPFADQVDPMWLFTSAPYGPLALRTQQLVVELSFDNAYFAAVAMRVPAFMSMALIAALLPRMTERVGVSVEPARWIGIANPLILIHLVGGAHNDAMAIALIVAAMLLAFDGRFWFSSFTIAAAAGYKQTALLAMVALAGYLARRAVVARRIREISDGTPSCEERAAIEANRHEPTGPVRGAPHDPGTPGMVEYIRVAAAVGTASIGLFALITFVCGLGWGWVESLSVPLMARSILSPSTVVGSIGQIIMLGLGSSAETAQIPLDTARACGMAIMAIGLIWTTLWLAPRRPTLSVVTAFVIFVACGSVVHAWYMIPVFVLLGLVPFSERTYTVAMWVIAVLGVYAAFDSALGNGSITIAVTLVAALVLRMRARGVLPLPANLRARLAGQHRHAHIEQSQKVG</sequence>
<dbReference type="GO" id="GO:0016020">
    <property type="term" value="C:membrane"/>
    <property type="evidence" value="ECO:0007669"/>
    <property type="project" value="UniProtKB-SubCell"/>
</dbReference>
<evidence type="ECO:0000256" key="5">
    <source>
        <dbReference type="ARBA" id="ARBA00022989"/>
    </source>
</evidence>
<protein>
    <submittedName>
        <fullName evidence="9">Carotene biosynthesis associated membrane protein</fullName>
    </submittedName>
</protein>
<feature type="transmembrane region" description="Helical" evidence="8">
    <location>
        <begin position="496"/>
        <end position="513"/>
    </location>
</feature>
<evidence type="ECO:0000256" key="1">
    <source>
        <dbReference type="ARBA" id="ARBA00004141"/>
    </source>
</evidence>
<evidence type="ECO:0000313" key="10">
    <source>
        <dbReference type="Proteomes" id="UP000242637"/>
    </source>
</evidence>
<organism evidence="9 10">
    <name type="scientific">Dermatophilus congolensis</name>
    <dbReference type="NCBI Taxonomy" id="1863"/>
    <lineage>
        <taxon>Bacteria</taxon>
        <taxon>Bacillati</taxon>
        <taxon>Actinomycetota</taxon>
        <taxon>Actinomycetes</taxon>
        <taxon>Micrococcales</taxon>
        <taxon>Dermatophilaceae</taxon>
        <taxon>Dermatophilus</taxon>
    </lineage>
</organism>
<name>A0A239VSY8_9MICO</name>
<dbReference type="EMBL" id="LT906453">
    <property type="protein sequence ID" value="SNV24920.1"/>
    <property type="molecule type" value="Genomic_DNA"/>
</dbReference>
<dbReference type="InterPro" id="IPR049829">
    <property type="entry name" value="MptA/B-like"/>
</dbReference>
<evidence type="ECO:0000313" key="9">
    <source>
        <dbReference type="EMBL" id="SNV24920.1"/>
    </source>
</evidence>
<evidence type="ECO:0000256" key="6">
    <source>
        <dbReference type="ARBA" id="ARBA00023136"/>
    </source>
</evidence>
<keyword evidence="10" id="KW-1185">Reference proteome</keyword>
<evidence type="ECO:0000256" key="8">
    <source>
        <dbReference type="SAM" id="Phobius"/>
    </source>
</evidence>